<dbReference type="Pfam" id="PF14659">
    <property type="entry name" value="Phage_int_SAM_3"/>
    <property type="match status" value="1"/>
</dbReference>
<dbReference type="CDD" id="cd01189">
    <property type="entry name" value="INT_ICEBs1_C_like"/>
    <property type="match status" value="1"/>
</dbReference>
<dbReference type="InterPro" id="IPR010998">
    <property type="entry name" value="Integrase_recombinase_N"/>
</dbReference>
<dbReference type="SUPFAM" id="SSF56349">
    <property type="entry name" value="DNA breaking-rejoining enzymes"/>
    <property type="match status" value="1"/>
</dbReference>
<dbReference type="PANTHER" id="PTHR30349">
    <property type="entry name" value="PHAGE INTEGRASE-RELATED"/>
    <property type="match status" value="1"/>
</dbReference>
<dbReference type="InterPro" id="IPR050090">
    <property type="entry name" value="Tyrosine_recombinase_XerCD"/>
</dbReference>
<evidence type="ECO:0000256" key="2">
    <source>
        <dbReference type="ARBA" id="ARBA00022908"/>
    </source>
</evidence>
<evidence type="ECO:0000259" key="5">
    <source>
        <dbReference type="PROSITE" id="PS51898"/>
    </source>
</evidence>
<organism evidence="7">
    <name type="scientific">marine sediment metagenome</name>
    <dbReference type="NCBI Taxonomy" id="412755"/>
    <lineage>
        <taxon>unclassified sequences</taxon>
        <taxon>metagenomes</taxon>
        <taxon>ecological metagenomes</taxon>
    </lineage>
</organism>
<keyword evidence="4" id="KW-0233">DNA recombination</keyword>
<evidence type="ECO:0000256" key="3">
    <source>
        <dbReference type="ARBA" id="ARBA00023125"/>
    </source>
</evidence>
<dbReference type="EMBL" id="BART01001082">
    <property type="protein sequence ID" value="GAG61881.1"/>
    <property type="molecule type" value="Genomic_DNA"/>
</dbReference>
<keyword evidence="2" id="KW-0229">DNA integration</keyword>
<accession>X1APU5</accession>
<gene>
    <name evidence="7" type="ORF">S01H4_04136</name>
</gene>
<dbReference type="Gene3D" id="1.10.443.10">
    <property type="entry name" value="Intergrase catalytic core"/>
    <property type="match status" value="1"/>
</dbReference>
<feature type="domain" description="Core-binding (CB)" evidence="6">
    <location>
        <begin position="67"/>
        <end position="158"/>
    </location>
</feature>
<dbReference type="InterPro" id="IPR002104">
    <property type="entry name" value="Integrase_catalytic"/>
</dbReference>
<evidence type="ECO:0000259" key="6">
    <source>
        <dbReference type="PROSITE" id="PS51900"/>
    </source>
</evidence>
<reference evidence="7" key="1">
    <citation type="journal article" date="2014" name="Front. Microbiol.">
        <title>High frequency of phylogenetically diverse reductive dehalogenase-homologous genes in deep subseafloor sedimentary metagenomes.</title>
        <authorList>
            <person name="Kawai M."/>
            <person name="Futagami T."/>
            <person name="Toyoda A."/>
            <person name="Takaki Y."/>
            <person name="Nishi S."/>
            <person name="Hori S."/>
            <person name="Arai W."/>
            <person name="Tsubouchi T."/>
            <person name="Morono Y."/>
            <person name="Uchiyama I."/>
            <person name="Ito T."/>
            <person name="Fujiyama A."/>
            <person name="Inagaki F."/>
            <person name="Takami H."/>
        </authorList>
    </citation>
    <scope>NUCLEOTIDE SEQUENCE</scope>
    <source>
        <strain evidence="7">Expedition CK06-06</strain>
    </source>
</reference>
<evidence type="ECO:0000256" key="4">
    <source>
        <dbReference type="ARBA" id="ARBA00023172"/>
    </source>
</evidence>
<dbReference type="InterPro" id="IPR011010">
    <property type="entry name" value="DNA_brk_join_enz"/>
</dbReference>
<dbReference type="InterPro" id="IPR013762">
    <property type="entry name" value="Integrase-like_cat_sf"/>
</dbReference>
<dbReference type="GO" id="GO:0003677">
    <property type="term" value="F:DNA binding"/>
    <property type="evidence" value="ECO:0007669"/>
    <property type="project" value="UniProtKB-KW"/>
</dbReference>
<comment type="similarity">
    <text evidence="1">Belongs to the 'phage' integrase family.</text>
</comment>
<dbReference type="Pfam" id="PF00589">
    <property type="entry name" value="Phage_integrase"/>
    <property type="match status" value="1"/>
</dbReference>
<dbReference type="Gene3D" id="1.10.150.130">
    <property type="match status" value="1"/>
</dbReference>
<dbReference type="AlphaFoldDB" id="X1APU5"/>
<evidence type="ECO:0008006" key="8">
    <source>
        <dbReference type="Google" id="ProtNLM"/>
    </source>
</evidence>
<name>X1APU5_9ZZZZ</name>
<keyword evidence="3" id="KW-0238">DNA-binding</keyword>
<comment type="caution">
    <text evidence="7">The sequence shown here is derived from an EMBL/GenBank/DDBJ whole genome shotgun (WGS) entry which is preliminary data.</text>
</comment>
<feature type="domain" description="Tyr recombinase" evidence="5">
    <location>
        <begin position="179"/>
        <end position="378"/>
    </location>
</feature>
<evidence type="ECO:0000256" key="1">
    <source>
        <dbReference type="ARBA" id="ARBA00008857"/>
    </source>
</evidence>
<dbReference type="PANTHER" id="PTHR30349:SF64">
    <property type="entry name" value="PROPHAGE INTEGRASE INTD-RELATED"/>
    <property type="match status" value="1"/>
</dbReference>
<dbReference type="PROSITE" id="PS51898">
    <property type="entry name" value="TYR_RECOMBINASE"/>
    <property type="match status" value="1"/>
</dbReference>
<proteinExistence type="inferred from homology"/>
<dbReference type="InterPro" id="IPR044068">
    <property type="entry name" value="CB"/>
</dbReference>
<sequence>MSRGSIAKYQGKNGISWHIRIYVGYNDKGDPIQQRHTIYGTKRDAEAKMRELLQQQDKGSYIKSNKITLSEYITKWYETHRRGLSPTTDRRYKDYISTHILPRLGNIELQKLTTIQVQEFINYMLERGNKCTNNIKGLSAKSVRDCIILLKQALKQAIDWGMLTRNPADGVRIPTVTRRDPVILTEEQAQSVLDSLTGTYGYIPALISYHTGMRLGEVIALPWNAVNLDAATIEVRQSYTLTDEEGRPVIKQPKTKAGRRIVEVGHTLISALANHRRAQLEKQIAAGAGWDNNLNLVCTQDDGAPISSRAIGHLFSRRARSLGYNVTFHGLRHTHVSMLIKAGAPINTISARVGHSTPSITHDIYAHLLPGMGRHAVELFERMLLKQSAQIS</sequence>
<dbReference type="GO" id="GO:0006310">
    <property type="term" value="P:DNA recombination"/>
    <property type="evidence" value="ECO:0007669"/>
    <property type="project" value="UniProtKB-KW"/>
</dbReference>
<dbReference type="PROSITE" id="PS51900">
    <property type="entry name" value="CB"/>
    <property type="match status" value="1"/>
</dbReference>
<dbReference type="InterPro" id="IPR004107">
    <property type="entry name" value="Integrase_SAM-like_N"/>
</dbReference>
<protein>
    <recommendedName>
        <fullName evidence="8">Tyr recombinase domain-containing protein</fullName>
    </recommendedName>
</protein>
<dbReference type="GO" id="GO:0015074">
    <property type="term" value="P:DNA integration"/>
    <property type="evidence" value="ECO:0007669"/>
    <property type="project" value="UniProtKB-KW"/>
</dbReference>
<evidence type="ECO:0000313" key="7">
    <source>
        <dbReference type="EMBL" id="GAG61881.1"/>
    </source>
</evidence>